<feature type="region of interest" description="Disordered" evidence="1">
    <location>
        <begin position="368"/>
        <end position="535"/>
    </location>
</feature>
<feature type="compositionally biased region" description="Low complexity" evidence="1">
    <location>
        <begin position="487"/>
        <end position="512"/>
    </location>
</feature>
<dbReference type="AlphaFoldDB" id="A0A182F431"/>
<reference evidence="2" key="2">
    <citation type="submission" date="2022-08" db="UniProtKB">
        <authorList>
            <consortium name="EnsemblMetazoa"/>
        </authorList>
    </citation>
    <scope>IDENTIFICATION</scope>
    <source>
        <strain evidence="2">STECLA/ALBI9_A</strain>
    </source>
</reference>
<feature type="compositionally biased region" description="Polar residues" evidence="1">
    <location>
        <begin position="244"/>
        <end position="266"/>
    </location>
</feature>
<evidence type="ECO:0000313" key="2">
    <source>
        <dbReference type="EnsemblMetazoa" id="AALB001221-PA"/>
    </source>
</evidence>
<dbReference type="Proteomes" id="UP000069272">
    <property type="component" value="Chromosome 3R"/>
</dbReference>
<dbReference type="VEuPathDB" id="VectorBase:AALB20_027323"/>
<accession>A0A182F431</accession>
<feature type="compositionally biased region" description="Polar residues" evidence="1">
    <location>
        <begin position="377"/>
        <end position="398"/>
    </location>
</feature>
<feature type="compositionally biased region" description="Low complexity" evidence="1">
    <location>
        <begin position="437"/>
        <end position="446"/>
    </location>
</feature>
<name>A0A182F431_ANOAL</name>
<keyword evidence="3" id="KW-1185">Reference proteome</keyword>
<evidence type="ECO:0000256" key="1">
    <source>
        <dbReference type="SAM" id="MobiDB-lite"/>
    </source>
</evidence>
<dbReference type="VEuPathDB" id="VectorBase:AALB001221"/>
<feature type="compositionally biased region" description="Low complexity" evidence="1">
    <location>
        <begin position="267"/>
        <end position="281"/>
    </location>
</feature>
<dbReference type="EnsemblMetazoa" id="AALB001221-RA">
    <property type="protein sequence ID" value="AALB001221-PA"/>
    <property type="gene ID" value="AALB001221"/>
</dbReference>
<dbReference type="STRING" id="7167.A0A182F431"/>
<feature type="compositionally biased region" description="Polar residues" evidence="1">
    <location>
        <begin position="468"/>
        <end position="486"/>
    </location>
</feature>
<proteinExistence type="predicted"/>
<sequence>MNYELIAHSGRSVDGGIPTADSNIINLSIKPLARGQGFSAAKGRNLVFGNDPSLNSIPAGINNELSNGDVRASTAQPSAGLRDSYGNPVTPFADLAGASADLVGFRTNVNRDSGFTSSNGVTSGAPLNFKVPSYASGIIAPIAQPNFGPIPANVPQPTPPGSQQQFVPNAKIPTIEEGKILFAQKPVDGLLPPLFPDQLPPVYRVEVGTERSTIFPRDPFAGNPVNTQNAAGPTTAGGVGFKTDVNQQTQFPQTSYSTTPITANRFSGSSSVPQQQPVISGGAPTTTARPIQKYTGGFGGPAGFLGNQQNIGTAYTSTARPIVQPQAPVPPPNPAPLPPQGSFQNPVTTFQTSPRPVEQTTINRYTGSFGGPPGFLGNQQNIGTAYTKQPASPPSVQFQQRPAQPAQPTLTQGPPLVSAPTVATVPPVPAPNSYNPQQQQQQQQQQPAGNVRPTQPPSKFTGSFGFGSVNQGPNAVTVRPTVSSFIPQQPQQQQAPQPVRPQPFNGGNKFSGSFGGAPGLLGNQQSLGTHVKPDGTVLAPSAPGVGFTAPQQSTAYPQQQQYVGAASAQQQVNPAATAGNKFTGSFGGPPGVLRPFDNTQG</sequence>
<evidence type="ECO:0000313" key="3">
    <source>
        <dbReference type="Proteomes" id="UP000069272"/>
    </source>
</evidence>
<reference evidence="2 3" key="1">
    <citation type="journal article" date="2017" name="G3 (Bethesda)">
        <title>The Physical Genome Mapping of Anopheles albimanus Corrected Scaffold Misassemblies and Identified Interarm Rearrangements in Genus Anopheles.</title>
        <authorList>
            <person name="Artemov G.N."/>
            <person name="Peery A.N."/>
            <person name="Jiang X."/>
            <person name="Tu Z."/>
            <person name="Stegniy V.N."/>
            <person name="Sharakhova M.V."/>
            <person name="Sharakhov I.V."/>
        </authorList>
    </citation>
    <scope>NUCLEOTIDE SEQUENCE [LARGE SCALE GENOMIC DNA]</scope>
    <source>
        <strain evidence="2 3">ALBI9_A</strain>
    </source>
</reference>
<organism evidence="2 3">
    <name type="scientific">Anopheles albimanus</name>
    <name type="common">New world malaria mosquito</name>
    <dbReference type="NCBI Taxonomy" id="7167"/>
    <lineage>
        <taxon>Eukaryota</taxon>
        <taxon>Metazoa</taxon>
        <taxon>Ecdysozoa</taxon>
        <taxon>Arthropoda</taxon>
        <taxon>Hexapoda</taxon>
        <taxon>Insecta</taxon>
        <taxon>Pterygota</taxon>
        <taxon>Neoptera</taxon>
        <taxon>Endopterygota</taxon>
        <taxon>Diptera</taxon>
        <taxon>Nematocera</taxon>
        <taxon>Culicoidea</taxon>
        <taxon>Culicidae</taxon>
        <taxon>Anophelinae</taxon>
        <taxon>Anopheles</taxon>
    </lineage>
</organism>
<feature type="region of interest" description="Disordered" evidence="1">
    <location>
        <begin position="579"/>
        <end position="601"/>
    </location>
</feature>
<feature type="compositionally biased region" description="Low complexity" evidence="1">
    <location>
        <begin position="399"/>
        <end position="425"/>
    </location>
</feature>
<protein>
    <submittedName>
        <fullName evidence="2">Uncharacterized protein</fullName>
    </submittedName>
</protein>
<feature type="region of interest" description="Disordered" evidence="1">
    <location>
        <begin position="214"/>
        <end position="295"/>
    </location>
</feature>